<evidence type="ECO:0000313" key="2">
    <source>
        <dbReference type="Proteomes" id="UP001310022"/>
    </source>
</evidence>
<dbReference type="AlphaFoldDB" id="A0AAN4W0X7"/>
<dbReference type="RefSeq" id="WP_060688014.1">
    <property type="nucleotide sequence ID" value="NZ_BQKE01000002.1"/>
</dbReference>
<sequence length="120" mass="13764">MVFLFGNTIPPQKDKAYNFKITVERAPEGVKLICTEGCDWDELYFMTKDYKPQGVDKNGLTSVNKYFTTGDLSQPNFLFTLVKVDNEITLKGVKGTEWTEIKFDLPKRKGQLFNEKGKVK</sequence>
<keyword evidence="2" id="KW-1185">Reference proteome</keyword>
<organism evidence="1 2">
    <name type="scientific">Persicobacter diffluens</name>
    <dbReference type="NCBI Taxonomy" id="981"/>
    <lineage>
        <taxon>Bacteria</taxon>
        <taxon>Pseudomonadati</taxon>
        <taxon>Bacteroidota</taxon>
        <taxon>Cytophagia</taxon>
        <taxon>Cytophagales</taxon>
        <taxon>Persicobacteraceae</taxon>
        <taxon>Persicobacter</taxon>
    </lineage>
</organism>
<reference evidence="1 2" key="1">
    <citation type="submission" date="2021-12" db="EMBL/GenBank/DDBJ databases">
        <title>Genome sequencing of bacteria with rrn-lacking chromosome and rrn-plasmid.</title>
        <authorList>
            <person name="Anda M."/>
            <person name="Iwasaki W."/>
        </authorList>
    </citation>
    <scope>NUCLEOTIDE SEQUENCE [LARGE SCALE GENOMIC DNA]</scope>
    <source>
        <strain evidence="1 2">NBRC 15940</strain>
    </source>
</reference>
<gene>
    <name evidence="1" type="ORF">PEDI_31500</name>
</gene>
<dbReference type="EMBL" id="BQKE01000002">
    <property type="protein sequence ID" value="GJM62598.1"/>
    <property type="molecule type" value="Genomic_DNA"/>
</dbReference>
<proteinExistence type="predicted"/>
<comment type="caution">
    <text evidence="1">The sequence shown here is derived from an EMBL/GenBank/DDBJ whole genome shotgun (WGS) entry which is preliminary data.</text>
</comment>
<dbReference type="Proteomes" id="UP001310022">
    <property type="component" value="Unassembled WGS sequence"/>
</dbReference>
<evidence type="ECO:0000313" key="1">
    <source>
        <dbReference type="EMBL" id="GJM62598.1"/>
    </source>
</evidence>
<accession>A0AAN4W0X7</accession>
<protein>
    <submittedName>
        <fullName evidence="1">Uncharacterized protein</fullName>
    </submittedName>
</protein>
<name>A0AAN4W0X7_9BACT</name>